<organism evidence="7 8">
    <name type="scientific">Cannabis sativa</name>
    <name type="common">Hemp</name>
    <name type="synonym">Marijuana</name>
    <dbReference type="NCBI Taxonomy" id="3483"/>
    <lineage>
        <taxon>Eukaryota</taxon>
        <taxon>Viridiplantae</taxon>
        <taxon>Streptophyta</taxon>
        <taxon>Embryophyta</taxon>
        <taxon>Tracheophyta</taxon>
        <taxon>Spermatophyta</taxon>
        <taxon>Magnoliopsida</taxon>
        <taxon>eudicotyledons</taxon>
        <taxon>Gunneridae</taxon>
        <taxon>Pentapetalae</taxon>
        <taxon>rosids</taxon>
        <taxon>fabids</taxon>
        <taxon>Rosales</taxon>
        <taxon>Cannabaceae</taxon>
        <taxon>Cannabis</taxon>
    </lineage>
</organism>
<feature type="domain" description="SWIM-type" evidence="6">
    <location>
        <begin position="555"/>
        <end position="593"/>
    </location>
</feature>
<evidence type="ECO:0000313" key="8">
    <source>
        <dbReference type="Proteomes" id="UP000596661"/>
    </source>
</evidence>
<dbReference type="PANTHER" id="PTHR47718">
    <property type="entry name" value="OS01G0519700 PROTEIN"/>
    <property type="match status" value="1"/>
</dbReference>
<keyword evidence="3" id="KW-0862">Zinc</keyword>
<dbReference type="InterPro" id="IPR007527">
    <property type="entry name" value="Znf_SWIM"/>
</dbReference>
<evidence type="ECO:0000256" key="3">
    <source>
        <dbReference type="ARBA" id="ARBA00022833"/>
    </source>
</evidence>
<dbReference type="AlphaFoldDB" id="A0A803NVC5"/>
<evidence type="ECO:0000256" key="2">
    <source>
        <dbReference type="ARBA" id="ARBA00022771"/>
    </source>
</evidence>
<keyword evidence="2 4" id="KW-0863">Zinc-finger</keyword>
<dbReference type="InterPro" id="IPR006564">
    <property type="entry name" value="Znf_PMZ"/>
</dbReference>
<evidence type="ECO:0000313" key="7">
    <source>
        <dbReference type="EnsemblPlants" id="cds.evm.model.02.1854"/>
    </source>
</evidence>
<dbReference type="EMBL" id="UZAU01000224">
    <property type="status" value="NOT_ANNOTATED_CDS"/>
    <property type="molecule type" value="Genomic_DNA"/>
</dbReference>
<dbReference type="Proteomes" id="UP000596661">
    <property type="component" value="Chromosome 2"/>
</dbReference>
<dbReference type="Pfam" id="PF03101">
    <property type="entry name" value="FAR1"/>
    <property type="match status" value="1"/>
</dbReference>
<evidence type="ECO:0000256" key="4">
    <source>
        <dbReference type="PROSITE-ProRule" id="PRU00325"/>
    </source>
</evidence>
<dbReference type="PROSITE" id="PS50966">
    <property type="entry name" value="ZF_SWIM"/>
    <property type="match status" value="1"/>
</dbReference>
<evidence type="ECO:0000256" key="5">
    <source>
        <dbReference type="SAM" id="Coils"/>
    </source>
</evidence>
<dbReference type="OMA" id="HHRSTIV"/>
<dbReference type="EnsemblPlants" id="evm.model.02.1854">
    <property type="protein sequence ID" value="cds.evm.model.02.1854"/>
    <property type="gene ID" value="evm.TU.02.1854"/>
</dbReference>
<proteinExistence type="predicted"/>
<dbReference type="Pfam" id="PF10551">
    <property type="entry name" value="MULE"/>
    <property type="match status" value="1"/>
</dbReference>
<reference evidence="7" key="1">
    <citation type="submission" date="2018-11" db="EMBL/GenBank/DDBJ databases">
        <authorList>
            <person name="Grassa J C."/>
        </authorList>
    </citation>
    <scope>NUCLEOTIDE SEQUENCE [LARGE SCALE GENOMIC DNA]</scope>
</reference>
<keyword evidence="8" id="KW-1185">Reference proteome</keyword>
<dbReference type="InterPro" id="IPR018289">
    <property type="entry name" value="MULE_transposase_dom"/>
</dbReference>
<dbReference type="InterPro" id="IPR004330">
    <property type="entry name" value="FAR1_DNA_bnd_dom"/>
</dbReference>
<dbReference type="Gramene" id="evm.model.02.1854">
    <property type="protein sequence ID" value="cds.evm.model.02.1854"/>
    <property type="gene ID" value="evm.TU.02.1854"/>
</dbReference>
<evidence type="ECO:0000256" key="1">
    <source>
        <dbReference type="ARBA" id="ARBA00022723"/>
    </source>
</evidence>
<dbReference type="SMART" id="SM00575">
    <property type="entry name" value="ZnF_PMZ"/>
    <property type="match status" value="1"/>
</dbReference>
<keyword evidence="5" id="KW-0175">Coiled coil</keyword>
<feature type="coiled-coil region" evidence="5">
    <location>
        <begin position="648"/>
        <end position="675"/>
    </location>
</feature>
<protein>
    <recommendedName>
        <fullName evidence="6">SWIM-type domain-containing protein</fullName>
    </recommendedName>
</protein>
<accession>A0A803NVC5</accession>
<evidence type="ECO:0000259" key="6">
    <source>
        <dbReference type="PROSITE" id="PS50966"/>
    </source>
</evidence>
<dbReference type="PANTHER" id="PTHR47718:SF15">
    <property type="entry name" value="PROTEIN FAR1-RELATED SEQUENCE 5-LIKE"/>
    <property type="match status" value="1"/>
</dbReference>
<sequence>MLNFHFHYRSLQQNFMEDTAPPQIDDESFSCWLSLINQLEISKEPRDLTKEDLLNKSLPTNSLWEAFYYSYSRWIGFSVRKHDVRKDTENNEWQRVWVCSRQGTRKNKWINLENRKRIAKPITRVGCPAHIRVNLDRSNNTWVVRDFEPHHNHNLVLPIENQFLRSNRKVTTKIGEQVMSMRRSGIRTCHILNHLAQERGGQDYVPFQSRDLYNWIGDKAKSTETETDSEGALGYLECLARKDDQFYGIYSIDDQTRLANLFWCDGISRRDYQTFGDVLAFDTTYKTNAYKKPLLILVGVNHHFRTTVFGLALLCDESASTFIWVLQCFLDAMYNKPPSVVITDGDKAMREAINVVMPNAVHRLCAWHISTNASKAVPNPSFKTAMNHLLYHYYFQEEEWEQEWKSVMEKFGLQTNGWCQAQYETKRNWAETFLRGHFMAGSRTTQRSESTNSYLNQFLSSKLKLRDFIGQIDNALQKIRHNELEDDFKSNHSSPHIPRDVLSVYHEQFATYYTRNMYDKVAEQIKDSLFYKAKEIDRTTDSREFYLERFPTGLVRHSVTLNEINNHMKCTCLLFETDGIACRHLFAVMKNENIQLIPPSLIKDRWRKDAKTRINLNVTPHLRVPTDVLQTTRWGTLTSAFNCMAQYATKHEDTYEDAKKEIIALTSKFKNLCQQRQIIINDDEITTTRGEYIQRRIVQDPVIVKTKGREAKKGKAKENDNTIEEDFSRKQKRCRLCNQLGHNRSTCSYKEDPLKNTEDTSLHV</sequence>
<keyword evidence="1" id="KW-0479">Metal-binding</keyword>
<reference evidence="7" key="2">
    <citation type="submission" date="2021-03" db="UniProtKB">
        <authorList>
            <consortium name="EnsemblPlants"/>
        </authorList>
    </citation>
    <scope>IDENTIFICATION</scope>
</reference>
<dbReference type="GO" id="GO:0008270">
    <property type="term" value="F:zinc ion binding"/>
    <property type="evidence" value="ECO:0007669"/>
    <property type="project" value="UniProtKB-KW"/>
</dbReference>
<name>A0A803NVC5_CANSA</name>